<feature type="domain" description="PH" evidence="7">
    <location>
        <begin position="287"/>
        <end position="394"/>
    </location>
</feature>
<dbReference type="PROSITE" id="PS50003">
    <property type="entry name" value="PH_DOMAIN"/>
    <property type="match status" value="1"/>
</dbReference>
<dbReference type="SUPFAM" id="SSF50729">
    <property type="entry name" value="PH domain-like"/>
    <property type="match status" value="1"/>
</dbReference>
<dbReference type="InterPro" id="IPR036290">
    <property type="entry name" value="Phe_ZIP_sf"/>
</dbReference>
<dbReference type="AlphaFoldDB" id="A0A3P6QGY9"/>
<reference evidence="8 9" key="1">
    <citation type="submission" date="2018-11" db="EMBL/GenBank/DDBJ databases">
        <authorList>
            <consortium name="Pathogen Informatics"/>
        </authorList>
    </citation>
    <scope>NUCLEOTIDE SEQUENCE [LARGE SCALE GENOMIC DNA]</scope>
</reference>
<dbReference type="InterPro" id="IPR030523">
    <property type="entry name" value="SH2B"/>
</dbReference>
<dbReference type="Pfam" id="PF00017">
    <property type="entry name" value="SH2"/>
    <property type="match status" value="1"/>
</dbReference>
<accession>A0A3P6QGY9</accession>
<dbReference type="CDD" id="cd10346">
    <property type="entry name" value="SH2_SH2B_family"/>
    <property type="match status" value="1"/>
</dbReference>
<dbReference type="SMART" id="SM00233">
    <property type="entry name" value="PH"/>
    <property type="match status" value="1"/>
</dbReference>
<sequence length="620" mass="70542">MSQLKDFLVHSGTERERWRQFCTQYAKSVAFKFAESWRHYVLNSEHLGQTDVLASDVVQHFTNTLRDELLERLNASSLDLINSLPSAHLSQREQYLLDQQHYQNHTPTSITNKSSNSLNTSTTTIATTSSSTKNASSNGEMCQEAAVLDAIAANATKVKTILPLKCCSKVFSNRNSFSCDNESVNANASARWRSSNECEGVNNRAGSSQDAMNITRSRSEITSLATRPSSNTLQASFIYFSHRFKSKFDSRFAHHQPSSSLGISAPTPSTKRLSWFRSRFPAKTAVELIKESNVRYMSGLELETKHWRKCRLCLVKTAGGYLLEFYSPPKSNRAKSGIFCFLIAEARETTPLEFEDSNESIFAIRAFNGVEYVIEARNHEDCQQWLAVIRESIPGVELSLPEQRPPRQPSAPPIARTNFSNSRRFPSTRSLNNVHSMTSTFCVETHIPITMRAFPPGLEIYPWFHARLSRGVSARLVLHNGVDGHGLFLVRQSETRPGEFVLTFNCQGKAKHVRIVVMPDGECRIHQMIFDTMIDLLEHFRDNPIPLENSSHPPMFLNEYVICWRRRSMALTDIDVRDFLTYAGSVRLDIRALEQLVLREHENRQQRAFSFATSNNYHFY</sequence>
<evidence type="ECO:0000256" key="4">
    <source>
        <dbReference type="PROSITE-ProRule" id="PRU00191"/>
    </source>
</evidence>
<keyword evidence="2" id="KW-0597">Phosphoprotein</keyword>
<proteinExistence type="inferred from homology"/>
<dbReference type="Gene3D" id="3.30.505.10">
    <property type="entry name" value="SH2 domain"/>
    <property type="match status" value="1"/>
</dbReference>
<gene>
    <name evidence="8" type="ORF">ASIM_LOCUS13211</name>
</gene>
<dbReference type="InterPro" id="IPR011993">
    <property type="entry name" value="PH-like_dom_sf"/>
</dbReference>
<feature type="domain" description="SH2" evidence="6">
    <location>
        <begin position="463"/>
        <end position="555"/>
    </location>
</feature>
<organism evidence="8 9">
    <name type="scientific">Anisakis simplex</name>
    <name type="common">Herring worm</name>
    <dbReference type="NCBI Taxonomy" id="6269"/>
    <lineage>
        <taxon>Eukaryota</taxon>
        <taxon>Metazoa</taxon>
        <taxon>Ecdysozoa</taxon>
        <taxon>Nematoda</taxon>
        <taxon>Chromadorea</taxon>
        <taxon>Rhabditida</taxon>
        <taxon>Spirurina</taxon>
        <taxon>Ascaridomorpha</taxon>
        <taxon>Ascaridoidea</taxon>
        <taxon>Anisakidae</taxon>
        <taxon>Anisakis</taxon>
        <taxon>Anisakis simplex complex</taxon>
    </lineage>
</organism>
<evidence type="ECO:0000256" key="2">
    <source>
        <dbReference type="ARBA" id="ARBA00022553"/>
    </source>
</evidence>
<dbReference type="GO" id="GO:0035556">
    <property type="term" value="P:intracellular signal transduction"/>
    <property type="evidence" value="ECO:0007669"/>
    <property type="project" value="TreeGrafter"/>
</dbReference>
<feature type="region of interest" description="Disordered" evidence="5">
    <location>
        <begin position="400"/>
        <end position="422"/>
    </location>
</feature>
<dbReference type="PROSITE" id="PS50001">
    <property type="entry name" value="SH2"/>
    <property type="match status" value="1"/>
</dbReference>
<evidence type="ECO:0000256" key="3">
    <source>
        <dbReference type="ARBA" id="ARBA00022999"/>
    </source>
</evidence>
<dbReference type="InterPro" id="IPR035057">
    <property type="entry name" value="SH2B1_SH2"/>
</dbReference>
<dbReference type="Gene3D" id="2.30.29.30">
    <property type="entry name" value="Pleckstrin-homology domain (PH domain)/Phosphotyrosine-binding domain (PTB)"/>
    <property type="match status" value="1"/>
</dbReference>
<evidence type="ECO:0000256" key="1">
    <source>
        <dbReference type="ARBA" id="ARBA00010220"/>
    </source>
</evidence>
<evidence type="ECO:0000259" key="6">
    <source>
        <dbReference type="PROSITE" id="PS50001"/>
    </source>
</evidence>
<evidence type="ECO:0000256" key="5">
    <source>
        <dbReference type="SAM" id="MobiDB-lite"/>
    </source>
</evidence>
<evidence type="ECO:0000313" key="8">
    <source>
        <dbReference type="EMBL" id="VDK49202.1"/>
    </source>
</evidence>
<dbReference type="EMBL" id="UYRR01031338">
    <property type="protein sequence ID" value="VDK49202.1"/>
    <property type="molecule type" value="Genomic_DNA"/>
</dbReference>
<dbReference type="Proteomes" id="UP000267096">
    <property type="component" value="Unassembled WGS sequence"/>
</dbReference>
<comment type="similarity">
    <text evidence="1">Belongs to the SH2B adapter family.</text>
</comment>
<dbReference type="GO" id="GO:0005068">
    <property type="term" value="F:transmembrane receptor protein tyrosine kinase adaptor activity"/>
    <property type="evidence" value="ECO:0007669"/>
    <property type="project" value="TreeGrafter"/>
</dbReference>
<dbReference type="GO" id="GO:0005886">
    <property type="term" value="C:plasma membrane"/>
    <property type="evidence" value="ECO:0007669"/>
    <property type="project" value="TreeGrafter"/>
</dbReference>
<dbReference type="SUPFAM" id="SSF55550">
    <property type="entry name" value="SH2 domain"/>
    <property type="match status" value="1"/>
</dbReference>
<dbReference type="InterPro" id="IPR001849">
    <property type="entry name" value="PH_domain"/>
</dbReference>
<dbReference type="PRINTS" id="PR00401">
    <property type="entry name" value="SH2DOMAIN"/>
</dbReference>
<dbReference type="PANTHER" id="PTHR10872">
    <property type="entry name" value="SH2B ADAPTER PROTEIN"/>
    <property type="match status" value="1"/>
</dbReference>
<dbReference type="OrthoDB" id="10047184at2759"/>
<dbReference type="InterPro" id="IPR000980">
    <property type="entry name" value="SH2"/>
</dbReference>
<dbReference type="PANTHER" id="PTHR10872:SF2">
    <property type="entry name" value="LNK, ISOFORM D"/>
    <property type="match status" value="1"/>
</dbReference>
<keyword evidence="3 4" id="KW-0727">SH2 domain</keyword>
<protein>
    <submittedName>
        <fullName evidence="8">Uncharacterized protein</fullName>
    </submittedName>
</protein>
<dbReference type="CDD" id="cd01231">
    <property type="entry name" value="PH_SH2B_family"/>
    <property type="match status" value="1"/>
</dbReference>
<keyword evidence="9" id="KW-1185">Reference proteome</keyword>
<evidence type="ECO:0000259" key="7">
    <source>
        <dbReference type="PROSITE" id="PS50003"/>
    </source>
</evidence>
<evidence type="ECO:0000313" key="9">
    <source>
        <dbReference type="Proteomes" id="UP000267096"/>
    </source>
</evidence>
<dbReference type="InterPro" id="IPR036860">
    <property type="entry name" value="SH2_dom_sf"/>
</dbReference>
<name>A0A3P6QGY9_ANISI</name>
<dbReference type="SMART" id="SM00252">
    <property type="entry name" value="SH2"/>
    <property type="match status" value="1"/>
</dbReference>
<dbReference type="SUPFAM" id="SSF109805">
    <property type="entry name" value="Phenylalanine zipper"/>
    <property type="match status" value="1"/>
</dbReference>